<evidence type="ECO:0000313" key="2">
    <source>
        <dbReference type="EMBL" id="SHH80956.1"/>
    </source>
</evidence>
<proteinExistence type="predicted"/>
<name>A0A1M5W0B4_9BACT</name>
<feature type="chain" id="PRO_5009914567" description="6-bladed beta-propeller protein" evidence="1">
    <location>
        <begin position="23"/>
        <end position="436"/>
    </location>
</feature>
<evidence type="ECO:0000313" key="3">
    <source>
        <dbReference type="Proteomes" id="UP000184212"/>
    </source>
</evidence>
<accession>A0A1M5W0B4</accession>
<protein>
    <recommendedName>
        <fullName evidence="4">6-bladed beta-propeller protein</fullName>
    </recommendedName>
</protein>
<dbReference type="EMBL" id="FQWQ01000004">
    <property type="protein sequence ID" value="SHH80956.1"/>
    <property type="molecule type" value="Genomic_DNA"/>
</dbReference>
<sequence length="436" mass="50045">MKTSACLSFALSLFLFCPNDRALGQPGQLFKLGSGKDVNRMPWRDSVYRFSQFQSAVVTYSNKFIHPASVCMNYNAYFEHMFLVDEKGDTLQLQYGPETRTIRMITLGDVDFLHDDRLGYIEVLSAGPVALGAKHNFVLVSTSRRVSVYDFRGERADYVREYKKDVEYFFIGRDNTVYPAFPPTMSKLFPAHKEAIKTFIDDHRINFKQEKDLLLLVDFCNAKATRPLYDTSELFFWPNGKNLSQLPWRKGVYRFTNFVEGRISYADNVSPRSVAALNYNRFTRKMMWIGPGNDTLSVDEAGNIRAVQLDSVLYHREPVRGQYLEVLMRGPVSLGVLETLRLMNRDLEREQLSAAGTIAYPKPQLGDRIYKKNVTYYFIDGSGNAYPATKDAALRLFRTHKKELSAYLHNNTIDYKNQSDLAALLSYCNLVLTKNH</sequence>
<gene>
    <name evidence="2" type="ORF">SAMN04488109_5562</name>
</gene>
<feature type="signal peptide" evidence="1">
    <location>
        <begin position="1"/>
        <end position="22"/>
    </location>
</feature>
<reference evidence="2 3" key="1">
    <citation type="submission" date="2016-11" db="EMBL/GenBank/DDBJ databases">
        <authorList>
            <person name="Jaros S."/>
            <person name="Januszkiewicz K."/>
            <person name="Wedrychowicz H."/>
        </authorList>
    </citation>
    <scope>NUCLEOTIDE SEQUENCE [LARGE SCALE GENOMIC DNA]</scope>
    <source>
        <strain evidence="2 3">DSM 24574</strain>
    </source>
</reference>
<organism evidence="2 3">
    <name type="scientific">Chryseolinea serpens</name>
    <dbReference type="NCBI Taxonomy" id="947013"/>
    <lineage>
        <taxon>Bacteria</taxon>
        <taxon>Pseudomonadati</taxon>
        <taxon>Bacteroidota</taxon>
        <taxon>Cytophagia</taxon>
        <taxon>Cytophagales</taxon>
        <taxon>Fulvivirgaceae</taxon>
        <taxon>Chryseolinea</taxon>
    </lineage>
</organism>
<keyword evidence="3" id="KW-1185">Reference proteome</keyword>
<evidence type="ECO:0000256" key="1">
    <source>
        <dbReference type="SAM" id="SignalP"/>
    </source>
</evidence>
<keyword evidence="1" id="KW-0732">Signal</keyword>
<dbReference type="Proteomes" id="UP000184212">
    <property type="component" value="Unassembled WGS sequence"/>
</dbReference>
<dbReference type="AlphaFoldDB" id="A0A1M5W0B4"/>
<evidence type="ECO:0008006" key="4">
    <source>
        <dbReference type="Google" id="ProtNLM"/>
    </source>
</evidence>